<dbReference type="InterPro" id="IPR003343">
    <property type="entry name" value="Big_2"/>
</dbReference>
<dbReference type="STRING" id="54914.AV540_08825"/>
<dbReference type="Proteomes" id="UP000316882">
    <property type="component" value="Unassembled WGS sequence"/>
</dbReference>
<dbReference type="InterPro" id="IPR045197">
    <property type="entry name" value="NUP210-like"/>
</dbReference>
<feature type="domain" description="BIG2" evidence="2">
    <location>
        <begin position="124"/>
        <end position="202"/>
    </location>
</feature>
<feature type="domain" description="BIG2" evidence="2">
    <location>
        <begin position="205"/>
        <end position="284"/>
    </location>
</feature>
<feature type="domain" description="BIG2" evidence="2">
    <location>
        <begin position="47"/>
        <end position="123"/>
    </location>
</feature>
<proteinExistence type="predicted"/>
<dbReference type="EMBL" id="BJMH01000002">
    <property type="protein sequence ID" value="GEB30977.1"/>
    <property type="molecule type" value="Genomic_DNA"/>
</dbReference>
<name>A0A4Y3PC09_BREPA</name>
<dbReference type="SUPFAM" id="SSF49373">
    <property type="entry name" value="Invasin/intimin cell-adhesion fragments"/>
    <property type="match status" value="5"/>
</dbReference>
<accession>A0A4Y3PC09</accession>
<organism evidence="3 4">
    <name type="scientific">Brevibacillus parabrevis</name>
    <dbReference type="NCBI Taxonomy" id="54914"/>
    <lineage>
        <taxon>Bacteria</taxon>
        <taxon>Bacillati</taxon>
        <taxon>Bacillota</taxon>
        <taxon>Bacilli</taxon>
        <taxon>Bacillales</taxon>
        <taxon>Paenibacillaceae</taxon>
        <taxon>Brevibacillus</taxon>
    </lineage>
</organism>
<keyword evidence="1" id="KW-0732">Signal</keyword>
<evidence type="ECO:0000313" key="4">
    <source>
        <dbReference type="Proteomes" id="UP000316882"/>
    </source>
</evidence>
<dbReference type="PANTHER" id="PTHR23019:SF0">
    <property type="entry name" value="NUCLEAR PORE MEMBRANE GLYCOPROTEIN 210"/>
    <property type="match status" value="1"/>
</dbReference>
<feature type="domain" description="BIG2" evidence="2">
    <location>
        <begin position="373"/>
        <end position="450"/>
    </location>
</feature>
<comment type="caution">
    <text evidence="3">The sequence shown here is derived from an EMBL/GenBank/DDBJ whole genome shotgun (WGS) entry which is preliminary data.</text>
</comment>
<evidence type="ECO:0000313" key="3">
    <source>
        <dbReference type="EMBL" id="GEB30977.1"/>
    </source>
</evidence>
<reference evidence="3 4" key="1">
    <citation type="submission" date="2019-06" db="EMBL/GenBank/DDBJ databases">
        <title>Whole genome shotgun sequence of Brevibacillus parabrevis NBRC 12334.</title>
        <authorList>
            <person name="Hosoyama A."/>
            <person name="Uohara A."/>
            <person name="Ohji S."/>
            <person name="Ichikawa N."/>
        </authorList>
    </citation>
    <scope>NUCLEOTIDE SEQUENCE [LARGE SCALE GENOMIC DNA]</scope>
    <source>
        <strain evidence="3 4">NBRC 12334</strain>
    </source>
</reference>
<gene>
    <name evidence="3" type="ORF">BPA01_05570</name>
</gene>
<keyword evidence="4" id="KW-1185">Reference proteome</keyword>
<dbReference type="PANTHER" id="PTHR23019">
    <property type="entry name" value="NUCLEAR PORE MEMBRANE GLYCOPROTEIN GP210-RELATED"/>
    <property type="match status" value="1"/>
</dbReference>
<evidence type="ECO:0000259" key="2">
    <source>
        <dbReference type="SMART" id="SM00635"/>
    </source>
</evidence>
<feature type="signal peptide" evidence="1">
    <location>
        <begin position="1"/>
        <end position="29"/>
    </location>
</feature>
<dbReference type="SMART" id="SM00635">
    <property type="entry name" value="BID_2"/>
    <property type="match status" value="5"/>
</dbReference>
<feature type="domain" description="BIG2" evidence="2">
    <location>
        <begin position="288"/>
        <end position="367"/>
    </location>
</feature>
<dbReference type="RefSeq" id="WP_122965174.1">
    <property type="nucleotide sequence ID" value="NZ_BJMH01000002.1"/>
</dbReference>
<dbReference type="InterPro" id="IPR008964">
    <property type="entry name" value="Invasin/intimin_cell_adhesion"/>
</dbReference>
<dbReference type="AlphaFoldDB" id="A0A4Y3PC09"/>
<feature type="chain" id="PRO_5022944663" description="BIG2 domain-containing protein" evidence="1">
    <location>
        <begin position="30"/>
        <end position="452"/>
    </location>
</feature>
<evidence type="ECO:0000256" key="1">
    <source>
        <dbReference type="SAM" id="SignalP"/>
    </source>
</evidence>
<protein>
    <recommendedName>
        <fullName evidence="2">BIG2 domain-containing protein</fullName>
    </recommendedName>
</protein>
<dbReference type="Pfam" id="PF02368">
    <property type="entry name" value="Big_2"/>
    <property type="match status" value="3"/>
</dbReference>
<sequence length="452" mass="47814">MKMKTMKNISLAVATIFTVQLSVTGIASAQVSAPQAVNNSSYVAKASEKGFEASSYYAEVTIGQPYKLKLTYNGQPLDGALVAWTTSNSKLATVHNGIVSGYKEGTVIITGRYNGESIRIRASVSKEPTLDASSSSVSIRKGQQQTITLKYNNKTIDGIDASWSSSNESVATVKRGVVTAKASGTTVITATYKGKSVDISVKVTANQSGKLEASESKISLKKGERQSIKLTYEDEKLAGSKAEWKSSKTSVATVDDDGVITAKGKGTATVTAEYKGYKIEIEVKVDSGDESGDLEASETKLKMKKGEEETITLRYDGEKIKGNKAEWKSSKSSVASVDDDGTITAKNKGTATITASYKGEEVKIEVTVGTKSGSDLLEADDTSLSLKKGDKETITLKYDGKKLVGSKASWSTSKSSVATVSNSGKVTAKAKGTATITASYKGEEVEIKVTVK</sequence>
<dbReference type="Gene3D" id="2.60.40.1080">
    <property type="match status" value="5"/>
</dbReference>
<dbReference type="GeneID" id="87612749"/>